<dbReference type="InterPro" id="IPR005069">
    <property type="entry name" value="Nucl-diP-sugar_transferase"/>
</dbReference>
<evidence type="ECO:0000313" key="3">
    <source>
        <dbReference type="Proteomes" id="UP001054889"/>
    </source>
</evidence>
<dbReference type="PANTHER" id="PTHR46038:SF24">
    <property type="entry name" value="NUCLEOTIDE-DIPHOSPHO-SUGAR TRANSFERASE DOMAIN-CONTAINING PROTEIN"/>
    <property type="match status" value="1"/>
</dbReference>
<dbReference type="EMBL" id="BQKI01000004">
    <property type="protein sequence ID" value="GJM92049.1"/>
    <property type="molecule type" value="Genomic_DNA"/>
</dbReference>
<gene>
    <name evidence="2" type="primary">ga08476</name>
    <name evidence="2" type="ORF">PR202_ga08476</name>
</gene>
<feature type="domain" description="Nucleotide-diphospho-sugar transferase" evidence="1">
    <location>
        <begin position="271"/>
        <end position="327"/>
    </location>
</feature>
<reference evidence="2" key="1">
    <citation type="journal article" date="2018" name="DNA Res.">
        <title>Multiple hybrid de novo genome assembly of finger millet, an orphan allotetraploid crop.</title>
        <authorList>
            <person name="Hatakeyama M."/>
            <person name="Aluri S."/>
            <person name="Balachadran M.T."/>
            <person name="Sivarajan S.R."/>
            <person name="Patrignani A."/>
            <person name="Gruter S."/>
            <person name="Poveda L."/>
            <person name="Shimizu-Inatsugi R."/>
            <person name="Baeten J."/>
            <person name="Francoijs K.J."/>
            <person name="Nataraja K.N."/>
            <person name="Reddy Y.A.N."/>
            <person name="Phadnis S."/>
            <person name="Ravikumar R.L."/>
            <person name="Schlapbach R."/>
            <person name="Sreeman S.M."/>
            <person name="Shimizu K.K."/>
        </authorList>
    </citation>
    <scope>NUCLEOTIDE SEQUENCE</scope>
</reference>
<protein>
    <recommendedName>
        <fullName evidence="1">Nucleotide-diphospho-sugar transferase domain-containing protein</fullName>
    </recommendedName>
</protein>
<name>A0AAV5C3D3_ELECO</name>
<accession>A0AAV5C3D3</accession>
<comment type="caution">
    <text evidence="2">The sequence shown here is derived from an EMBL/GenBank/DDBJ whole genome shotgun (WGS) entry which is preliminary data.</text>
</comment>
<dbReference type="Pfam" id="PF03407">
    <property type="entry name" value="Nucleotid_trans"/>
    <property type="match status" value="2"/>
</dbReference>
<organism evidence="2 3">
    <name type="scientific">Eleusine coracana subsp. coracana</name>
    <dbReference type="NCBI Taxonomy" id="191504"/>
    <lineage>
        <taxon>Eukaryota</taxon>
        <taxon>Viridiplantae</taxon>
        <taxon>Streptophyta</taxon>
        <taxon>Embryophyta</taxon>
        <taxon>Tracheophyta</taxon>
        <taxon>Spermatophyta</taxon>
        <taxon>Magnoliopsida</taxon>
        <taxon>Liliopsida</taxon>
        <taxon>Poales</taxon>
        <taxon>Poaceae</taxon>
        <taxon>PACMAD clade</taxon>
        <taxon>Chloridoideae</taxon>
        <taxon>Cynodonteae</taxon>
        <taxon>Eleusininae</taxon>
        <taxon>Eleusine</taxon>
    </lineage>
</organism>
<reference evidence="2" key="2">
    <citation type="submission" date="2021-12" db="EMBL/GenBank/DDBJ databases">
        <title>Resequencing data analysis of finger millet.</title>
        <authorList>
            <person name="Hatakeyama M."/>
            <person name="Aluri S."/>
            <person name="Balachadran M.T."/>
            <person name="Sivarajan S.R."/>
            <person name="Poveda L."/>
            <person name="Shimizu-Inatsugi R."/>
            <person name="Schlapbach R."/>
            <person name="Sreeman S.M."/>
            <person name="Shimizu K.K."/>
        </authorList>
    </citation>
    <scope>NUCLEOTIDE SEQUENCE</scope>
</reference>
<evidence type="ECO:0000313" key="2">
    <source>
        <dbReference type="EMBL" id="GJM92049.1"/>
    </source>
</evidence>
<dbReference type="Proteomes" id="UP001054889">
    <property type="component" value="Unassembled WGS sequence"/>
</dbReference>
<feature type="domain" description="Nucleotide-diphospho-sugar transferase" evidence="1">
    <location>
        <begin position="12"/>
        <end position="110"/>
    </location>
</feature>
<dbReference type="InterPro" id="IPR044821">
    <property type="entry name" value="At1g28695/At4g15970-like"/>
</dbReference>
<dbReference type="PANTHER" id="PTHR46038">
    <property type="entry name" value="EXPRESSED PROTEIN-RELATED"/>
    <property type="match status" value="1"/>
</dbReference>
<evidence type="ECO:0000259" key="1">
    <source>
        <dbReference type="Pfam" id="PF03407"/>
    </source>
</evidence>
<proteinExistence type="predicted"/>
<sequence length="340" mass="37540">MSCSLDNSKMAPVPLDNIVNTGFYYMKSTARSIKAIKYWQEARTRFPPSIDQVVFNNIKHELVTELGAKILPLKTEFVSGFCDFYENGLDKVCTIHANCCLGLENKVHDLKNIAADWKNYTSLTPEKRKKWSVRLTAPNMGLGVAAKEGSTSHIVSFLLGAALPTAVLFFLASHRLGEGLPGISSRWGNGTILPPVGRPAVEATSLTSDVVSAAPAQDQKAEFAGLAELLPKVAIDDKTVIFTSVNEVWTRPNSLLDIFLDDFRNGEDTAHLLNHVLIVAVDSGGFEGCKAVHPHCYLLEIKSMNMSRAKWFGSKEYMELVWLKLSLQFPLHGKMIDTLN</sequence>
<dbReference type="AlphaFoldDB" id="A0AAV5C3D3"/>
<keyword evidence="3" id="KW-1185">Reference proteome</keyword>